<organism evidence="18 19">
    <name type="scientific">Paenibacillus pasadenensis</name>
    <dbReference type="NCBI Taxonomy" id="217090"/>
    <lineage>
        <taxon>Bacteria</taxon>
        <taxon>Bacillati</taxon>
        <taxon>Bacillota</taxon>
        <taxon>Bacilli</taxon>
        <taxon>Bacillales</taxon>
        <taxon>Paenibacillaceae</taxon>
        <taxon>Paenibacillus</taxon>
    </lineage>
</organism>
<dbReference type="SUPFAM" id="SSF158472">
    <property type="entry name" value="HAMP domain-like"/>
    <property type="match status" value="1"/>
</dbReference>
<sequence>MKRPTLKEAARFKERVRHSRVSSIQSIVTWSFSVMIVIAIGTVAFLLHDKFSASAERSAFTSSSQIVDQVSYNLEDYVRGLSSFYRAIEQNLLDKGRWDGSEVDTQLDTLMGSRDDIVSIALFAEDGTLLKNRPAAELRPSANVTGQGWFQAALRVPDHLGFSLPHIQNLYKGGYPWVVSMSKRVTVQQDGQAQEVILLVDINFKQIDELCSRISLGRQGYAYIIDEGAGNIVYHPQQQLIYMGLKRENVEGALVSSGDYVEELDGERRLVTVKSVANIGWKIVGVSYLDELLTTREEVNRYLVRVVAASLVLVLLFGMLLARSIIRPLKRVEKMMRSVERGQFDVELPVEGPLEVERLSRRFNLMVHKIRQLMGQIVLEQESKRRHELEALQAQINPHFLYNTLNSVVRMAAMSRGEEVVTMITSLSKLFRISLSQGRTLISVKDELEHAHHYLTIQQLRFGRKFTFAIRATEEAERCRTLKLVLQPLLENAIEHGLEYSADEGRIEVQAFVEDGVLTLLVEDNGAGMAPEAAALLLSGERGSAEAPERRPSRTGKGSGVALRNIHDRIRLNYGAAYGLEFRSELEEGMTVTVRIPAEAAEEEIDDEKQP</sequence>
<accession>A0A2N5N3V7</accession>
<dbReference type="Pfam" id="PF00672">
    <property type="entry name" value="HAMP"/>
    <property type="match status" value="1"/>
</dbReference>
<name>A0A2N5N3V7_9BACL</name>
<evidence type="ECO:0000256" key="14">
    <source>
        <dbReference type="SAM" id="MobiDB-lite"/>
    </source>
</evidence>
<evidence type="ECO:0000256" key="2">
    <source>
        <dbReference type="ARBA" id="ARBA00004651"/>
    </source>
</evidence>
<dbReference type="PROSITE" id="PS50109">
    <property type="entry name" value="HIS_KIN"/>
    <property type="match status" value="1"/>
</dbReference>
<dbReference type="CDD" id="cd12912">
    <property type="entry name" value="PDC2_MCP_like"/>
    <property type="match status" value="1"/>
</dbReference>
<evidence type="ECO:0000256" key="10">
    <source>
        <dbReference type="ARBA" id="ARBA00022840"/>
    </source>
</evidence>
<dbReference type="PANTHER" id="PTHR34220">
    <property type="entry name" value="SENSOR HISTIDINE KINASE YPDA"/>
    <property type="match status" value="1"/>
</dbReference>
<dbReference type="PROSITE" id="PS50885">
    <property type="entry name" value="HAMP"/>
    <property type="match status" value="1"/>
</dbReference>
<dbReference type="InterPro" id="IPR036890">
    <property type="entry name" value="HATPase_C_sf"/>
</dbReference>
<keyword evidence="13 15" id="KW-0472">Membrane</keyword>
<evidence type="ECO:0000313" key="18">
    <source>
        <dbReference type="EMBL" id="PLT45034.1"/>
    </source>
</evidence>
<keyword evidence="10" id="KW-0067">ATP-binding</keyword>
<evidence type="ECO:0000256" key="1">
    <source>
        <dbReference type="ARBA" id="ARBA00000085"/>
    </source>
</evidence>
<dbReference type="Gene3D" id="6.10.340.10">
    <property type="match status" value="1"/>
</dbReference>
<evidence type="ECO:0000256" key="5">
    <source>
        <dbReference type="ARBA" id="ARBA00022553"/>
    </source>
</evidence>
<dbReference type="SUPFAM" id="SSF55874">
    <property type="entry name" value="ATPase domain of HSP90 chaperone/DNA topoisomerase II/histidine kinase"/>
    <property type="match status" value="1"/>
</dbReference>
<dbReference type="InterPro" id="IPR005467">
    <property type="entry name" value="His_kinase_dom"/>
</dbReference>
<keyword evidence="8" id="KW-0547">Nucleotide-binding</keyword>
<dbReference type="Pfam" id="PF06580">
    <property type="entry name" value="His_kinase"/>
    <property type="match status" value="1"/>
</dbReference>
<dbReference type="CDD" id="cd06225">
    <property type="entry name" value="HAMP"/>
    <property type="match status" value="1"/>
</dbReference>
<feature type="transmembrane region" description="Helical" evidence="15">
    <location>
        <begin position="21"/>
        <end position="47"/>
    </location>
</feature>
<feature type="region of interest" description="Disordered" evidence="14">
    <location>
        <begin position="541"/>
        <end position="560"/>
    </location>
</feature>
<dbReference type="RefSeq" id="WP_052333460.1">
    <property type="nucleotide sequence ID" value="NZ_JBQCKL010000015.1"/>
</dbReference>
<feature type="domain" description="HAMP" evidence="17">
    <location>
        <begin position="323"/>
        <end position="375"/>
    </location>
</feature>
<dbReference type="Pfam" id="PF02743">
    <property type="entry name" value="dCache_1"/>
    <property type="match status" value="1"/>
</dbReference>
<dbReference type="EC" id="2.7.13.3" evidence="3"/>
<evidence type="ECO:0000256" key="6">
    <source>
        <dbReference type="ARBA" id="ARBA00022679"/>
    </source>
</evidence>
<dbReference type="InterPro" id="IPR050640">
    <property type="entry name" value="Bact_2-comp_sensor_kinase"/>
</dbReference>
<evidence type="ECO:0000256" key="13">
    <source>
        <dbReference type="ARBA" id="ARBA00023136"/>
    </source>
</evidence>
<evidence type="ECO:0000259" key="16">
    <source>
        <dbReference type="PROSITE" id="PS50109"/>
    </source>
</evidence>
<dbReference type="InterPro" id="IPR003594">
    <property type="entry name" value="HATPase_dom"/>
</dbReference>
<dbReference type="InterPro" id="IPR033479">
    <property type="entry name" value="dCache_1"/>
</dbReference>
<evidence type="ECO:0000256" key="12">
    <source>
        <dbReference type="ARBA" id="ARBA00023012"/>
    </source>
</evidence>
<dbReference type="SMART" id="SM00304">
    <property type="entry name" value="HAMP"/>
    <property type="match status" value="1"/>
</dbReference>
<keyword evidence="11 15" id="KW-1133">Transmembrane helix</keyword>
<keyword evidence="7 15" id="KW-0812">Transmembrane</keyword>
<dbReference type="InterPro" id="IPR003660">
    <property type="entry name" value="HAMP_dom"/>
</dbReference>
<gene>
    <name evidence="18" type="ORF">B8V81_3465</name>
</gene>
<evidence type="ECO:0000256" key="8">
    <source>
        <dbReference type="ARBA" id="ARBA00022741"/>
    </source>
</evidence>
<keyword evidence="6 18" id="KW-0808">Transferase</keyword>
<evidence type="ECO:0000256" key="7">
    <source>
        <dbReference type="ARBA" id="ARBA00022692"/>
    </source>
</evidence>
<protein>
    <recommendedName>
        <fullName evidence="3">histidine kinase</fullName>
        <ecNumber evidence="3">2.7.13.3</ecNumber>
    </recommendedName>
</protein>
<dbReference type="GO" id="GO:0005886">
    <property type="term" value="C:plasma membrane"/>
    <property type="evidence" value="ECO:0007669"/>
    <property type="project" value="UniProtKB-SubCell"/>
</dbReference>
<dbReference type="AlphaFoldDB" id="A0A2N5N3V7"/>
<dbReference type="PANTHER" id="PTHR34220:SF7">
    <property type="entry name" value="SENSOR HISTIDINE KINASE YPDA"/>
    <property type="match status" value="1"/>
</dbReference>
<evidence type="ECO:0000256" key="3">
    <source>
        <dbReference type="ARBA" id="ARBA00012438"/>
    </source>
</evidence>
<feature type="domain" description="Histidine kinase" evidence="16">
    <location>
        <begin position="482"/>
        <end position="600"/>
    </location>
</feature>
<evidence type="ECO:0000256" key="11">
    <source>
        <dbReference type="ARBA" id="ARBA00022989"/>
    </source>
</evidence>
<keyword evidence="5" id="KW-0597">Phosphoprotein</keyword>
<comment type="subcellular location">
    <subcellularLocation>
        <location evidence="2">Cell membrane</location>
        <topology evidence="2">Multi-pass membrane protein</topology>
    </subcellularLocation>
</comment>
<evidence type="ECO:0000259" key="17">
    <source>
        <dbReference type="PROSITE" id="PS50885"/>
    </source>
</evidence>
<dbReference type="SMART" id="SM00387">
    <property type="entry name" value="HATPase_c"/>
    <property type="match status" value="1"/>
</dbReference>
<keyword evidence="4" id="KW-1003">Cell membrane</keyword>
<comment type="catalytic activity">
    <reaction evidence="1">
        <text>ATP + protein L-histidine = ADP + protein N-phospho-L-histidine.</text>
        <dbReference type="EC" id="2.7.13.3"/>
    </reaction>
</comment>
<dbReference type="Gene3D" id="3.30.565.10">
    <property type="entry name" value="Histidine kinase-like ATPase, C-terminal domain"/>
    <property type="match status" value="1"/>
</dbReference>
<comment type="caution">
    <text evidence="18">The sequence shown here is derived from an EMBL/GenBank/DDBJ whole genome shotgun (WGS) entry which is preliminary data.</text>
</comment>
<dbReference type="Proteomes" id="UP000234789">
    <property type="component" value="Unassembled WGS sequence"/>
</dbReference>
<dbReference type="EMBL" id="NFEZ01000004">
    <property type="protein sequence ID" value="PLT45034.1"/>
    <property type="molecule type" value="Genomic_DNA"/>
</dbReference>
<proteinExistence type="predicted"/>
<dbReference type="GO" id="GO:0005524">
    <property type="term" value="F:ATP binding"/>
    <property type="evidence" value="ECO:0007669"/>
    <property type="project" value="UniProtKB-KW"/>
</dbReference>
<reference evidence="18 19" key="1">
    <citation type="submission" date="2017-05" db="EMBL/GenBank/DDBJ databases">
        <title>Functional genome analysis of Paenibacillus pasadenensis strain R16: insights on endophytic life style and antifungal activity.</title>
        <authorList>
            <person name="Passera A."/>
            <person name="Marcolungo L."/>
            <person name="Casati P."/>
            <person name="Brasca M."/>
            <person name="Quaglino F."/>
            <person name="Delledonne M."/>
        </authorList>
    </citation>
    <scope>NUCLEOTIDE SEQUENCE [LARGE SCALE GENOMIC DNA]</scope>
    <source>
        <strain evidence="18 19">R16</strain>
    </source>
</reference>
<dbReference type="Gene3D" id="3.30.450.20">
    <property type="entry name" value="PAS domain"/>
    <property type="match status" value="2"/>
</dbReference>
<keyword evidence="12" id="KW-0902">Two-component regulatory system</keyword>
<evidence type="ECO:0000256" key="15">
    <source>
        <dbReference type="SAM" id="Phobius"/>
    </source>
</evidence>
<evidence type="ECO:0000256" key="9">
    <source>
        <dbReference type="ARBA" id="ARBA00022777"/>
    </source>
</evidence>
<feature type="transmembrane region" description="Helical" evidence="15">
    <location>
        <begin position="302"/>
        <end position="326"/>
    </location>
</feature>
<dbReference type="GO" id="GO:0000155">
    <property type="term" value="F:phosphorelay sensor kinase activity"/>
    <property type="evidence" value="ECO:0007669"/>
    <property type="project" value="InterPro"/>
</dbReference>
<evidence type="ECO:0000313" key="19">
    <source>
        <dbReference type="Proteomes" id="UP000234789"/>
    </source>
</evidence>
<feature type="compositionally biased region" description="Basic and acidic residues" evidence="14">
    <location>
        <begin position="543"/>
        <end position="552"/>
    </location>
</feature>
<keyword evidence="9 18" id="KW-0418">Kinase</keyword>
<evidence type="ECO:0000256" key="4">
    <source>
        <dbReference type="ARBA" id="ARBA00022475"/>
    </source>
</evidence>
<dbReference type="Pfam" id="PF02518">
    <property type="entry name" value="HATPase_c"/>
    <property type="match status" value="1"/>
</dbReference>
<dbReference type="InterPro" id="IPR010559">
    <property type="entry name" value="Sig_transdc_His_kin_internal"/>
</dbReference>
<keyword evidence="19" id="KW-1185">Reference proteome</keyword>